<dbReference type="PANTHER" id="PTHR11487:SF0">
    <property type="entry name" value="S-ACYL FATTY ACID SYNTHASE THIOESTERASE, MEDIUM CHAIN"/>
    <property type="match status" value="1"/>
</dbReference>
<comment type="similarity">
    <text evidence="1">Belongs to the thioesterase family.</text>
</comment>
<feature type="chain" id="PRO_5032933319" evidence="2">
    <location>
        <begin position="18"/>
        <end position="242"/>
    </location>
</feature>
<dbReference type="Pfam" id="PF00975">
    <property type="entry name" value="Thioesterase"/>
    <property type="match status" value="1"/>
</dbReference>
<dbReference type="Proteomes" id="UP000575898">
    <property type="component" value="Unassembled WGS sequence"/>
</dbReference>
<protein>
    <submittedName>
        <fullName evidence="4">Surfactin synthase thioesterase subunit</fullName>
    </submittedName>
</protein>
<organism evidence="4 5">
    <name type="scientific">Chitinivorax tropicus</name>
    <dbReference type="NCBI Taxonomy" id="714531"/>
    <lineage>
        <taxon>Bacteria</taxon>
        <taxon>Pseudomonadati</taxon>
        <taxon>Pseudomonadota</taxon>
        <taxon>Betaproteobacteria</taxon>
        <taxon>Chitinivorax</taxon>
    </lineage>
</organism>
<dbReference type="InterPro" id="IPR001031">
    <property type="entry name" value="Thioesterase"/>
</dbReference>
<dbReference type="GO" id="GO:0008610">
    <property type="term" value="P:lipid biosynthetic process"/>
    <property type="evidence" value="ECO:0007669"/>
    <property type="project" value="TreeGrafter"/>
</dbReference>
<dbReference type="PANTHER" id="PTHR11487">
    <property type="entry name" value="THIOESTERASE"/>
    <property type="match status" value="1"/>
</dbReference>
<comment type="caution">
    <text evidence="4">The sequence shown here is derived from an EMBL/GenBank/DDBJ whole genome shotgun (WGS) entry which is preliminary data.</text>
</comment>
<keyword evidence="2" id="KW-0732">Signal</keyword>
<evidence type="ECO:0000259" key="3">
    <source>
        <dbReference type="Pfam" id="PF00975"/>
    </source>
</evidence>
<gene>
    <name evidence="4" type="ORF">HNQ59_003699</name>
</gene>
<evidence type="ECO:0000256" key="1">
    <source>
        <dbReference type="ARBA" id="ARBA00007169"/>
    </source>
</evidence>
<evidence type="ECO:0000313" key="5">
    <source>
        <dbReference type="Proteomes" id="UP000575898"/>
    </source>
</evidence>
<accession>A0A840MPK7</accession>
<dbReference type="SUPFAM" id="SSF53474">
    <property type="entry name" value="alpha/beta-Hydrolases"/>
    <property type="match status" value="1"/>
</dbReference>
<sequence>MARALTLLALPCAGASAAMYLRWRQALPDWVTLRPVELPGRGTRLDEPFATRFDQLVAQLAGELADEFQRPYVLLGHSMGAQLAYGLSRHQLSVGGPMPLAMFVLGSPAPSMPDPRRFQPCDRASLIADMREQGGTPEAVFAHPELLEMSLTTLAADYTICDSIHFAAPLRLPLPVHVLAGRQDGISAERMHAWQRETGGTFTLDWFDGGHFFFQDQTAPVMACLNRLLAHCRHAPHLTQPA</sequence>
<reference evidence="4 5" key="1">
    <citation type="submission" date="2020-08" db="EMBL/GenBank/DDBJ databases">
        <title>Genomic Encyclopedia of Type Strains, Phase IV (KMG-IV): sequencing the most valuable type-strain genomes for metagenomic binning, comparative biology and taxonomic classification.</title>
        <authorList>
            <person name="Goeker M."/>
        </authorList>
    </citation>
    <scope>NUCLEOTIDE SEQUENCE [LARGE SCALE GENOMIC DNA]</scope>
    <source>
        <strain evidence="4 5">DSM 27165</strain>
    </source>
</reference>
<evidence type="ECO:0000256" key="2">
    <source>
        <dbReference type="SAM" id="SignalP"/>
    </source>
</evidence>
<feature type="signal peptide" evidence="2">
    <location>
        <begin position="1"/>
        <end position="17"/>
    </location>
</feature>
<dbReference type="InterPro" id="IPR012223">
    <property type="entry name" value="TEII"/>
</dbReference>
<dbReference type="EMBL" id="JACHHY010000032">
    <property type="protein sequence ID" value="MBB5020380.1"/>
    <property type="molecule type" value="Genomic_DNA"/>
</dbReference>
<proteinExistence type="inferred from homology"/>
<dbReference type="RefSeq" id="WP_184041779.1">
    <property type="nucleotide sequence ID" value="NZ_JACHHY010000032.1"/>
</dbReference>
<dbReference type="Gene3D" id="3.40.50.1820">
    <property type="entry name" value="alpha/beta hydrolase"/>
    <property type="match status" value="1"/>
</dbReference>
<keyword evidence="5" id="KW-1185">Reference proteome</keyword>
<dbReference type="AlphaFoldDB" id="A0A840MPK7"/>
<evidence type="ECO:0000313" key="4">
    <source>
        <dbReference type="EMBL" id="MBB5020380.1"/>
    </source>
</evidence>
<feature type="domain" description="Thioesterase" evidence="3">
    <location>
        <begin position="6"/>
        <end position="218"/>
    </location>
</feature>
<dbReference type="InterPro" id="IPR029058">
    <property type="entry name" value="AB_hydrolase_fold"/>
</dbReference>
<name>A0A840MPK7_9PROT</name>